<feature type="region of interest" description="Disordered" evidence="4">
    <location>
        <begin position="640"/>
        <end position="681"/>
    </location>
</feature>
<keyword evidence="5" id="KW-1133">Transmembrane helix</keyword>
<dbReference type="Pfam" id="PF13855">
    <property type="entry name" value="LRR_8"/>
    <property type="match status" value="2"/>
</dbReference>
<dbReference type="EMBL" id="GECU01021621">
    <property type="protein sequence ID" value="JAS86085.1"/>
    <property type="molecule type" value="Transcribed_RNA"/>
</dbReference>
<protein>
    <recommendedName>
        <fullName evidence="7">LRRNT domain-containing protein</fullName>
    </recommendedName>
</protein>
<feature type="compositionally biased region" description="Basic and acidic residues" evidence="4">
    <location>
        <begin position="640"/>
        <end position="656"/>
    </location>
</feature>
<dbReference type="PANTHER" id="PTHR24373">
    <property type="entry name" value="SLIT RELATED LEUCINE-RICH REPEAT NEURONAL PROTEIN"/>
    <property type="match status" value="1"/>
</dbReference>
<dbReference type="SMART" id="SM00013">
    <property type="entry name" value="LRRNT"/>
    <property type="match status" value="1"/>
</dbReference>
<dbReference type="AlphaFoldDB" id="A0A1B6IGQ0"/>
<accession>A0A1B6IGQ0</accession>
<evidence type="ECO:0000256" key="2">
    <source>
        <dbReference type="ARBA" id="ARBA00022729"/>
    </source>
</evidence>
<sequence>MGKIYFGSHETVIRMLWEILIISVILQVPPTVKGCTSSCTCHQDSIDCSSRLLTSVPHDLSPELYIGPQEGSLLPDTTTTVTTLNLANNQLQELPTSLISERLPHLRTLDLSNNKIQDIYKIQSVVLSKELLYLKLGSNPIKNLGFNSDNVLYSQSVFHLDISDCNINSITNPVTFMYMLNLTHLDLSGNPLVVIDHLFSTTLSHLDLSRCLLGLNDKGIREETFTSLPKLEFLNLTMNAHLTTFSFSKPLSSSLLHLESSYCALEKLDLRSFPNLQHAILKGNVIKILYNNMLSNNEHLQNLDISENSIHRIEQNAFMGGKSLRNLDLSLNLLSELNWSSFHHTPQLGYLNISRNLFVFLDEIPIPSLLSLDASKCDIIKLSPRFLAKTQDIRFLNLSHNSIEKLPRRLTSRTLLSLDLSFCRIFDIPDETFQELPSLVNLDLTGNRLTTLKNSLLDHLVNIRELNLLNNPWHCDCTDLEFQKLWKYLSSYPAKSKHLKLLMCHSPKEHAGISWEKSCFASLTSDGKTPKTKAWMSFLVPFLTLCCLLAVLVVIRQAYISHALEVQHRENVNQRQRNSPSGAFPPRVPVHFFDEDLERGIQLSVNESTQRSPIRELSKLPSYEEALLLPKLQDREDLQKIAKKYEDSDRFERSANEDSQPPILGSNQVEEATNHPSTSSQ</sequence>
<name>A0A1B6IGQ0_9HEMI</name>
<evidence type="ECO:0000256" key="5">
    <source>
        <dbReference type="SAM" id="Phobius"/>
    </source>
</evidence>
<dbReference type="InterPro" id="IPR050328">
    <property type="entry name" value="Dev_Immune_Receptor"/>
</dbReference>
<dbReference type="Gene3D" id="3.80.10.10">
    <property type="entry name" value="Ribonuclease Inhibitor"/>
    <property type="match status" value="3"/>
</dbReference>
<feature type="transmembrane region" description="Helical" evidence="5">
    <location>
        <begin position="534"/>
        <end position="555"/>
    </location>
</feature>
<dbReference type="InterPro" id="IPR025875">
    <property type="entry name" value="Leu-rich_rpt_4"/>
</dbReference>
<keyword evidence="5" id="KW-0472">Membrane</keyword>
<evidence type="ECO:0000256" key="3">
    <source>
        <dbReference type="ARBA" id="ARBA00022737"/>
    </source>
</evidence>
<evidence type="ECO:0000313" key="8">
    <source>
        <dbReference type="EMBL" id="JAS86085.1"/>
    </source>
</evidence>
<keyword evidence="1" id="KW-0433">Leucine-rich repeat</keyword>
<feature type="domain" description="LRRNT" evidence="7">
    <location>
        <begin position="34"/>
        <end position="66"/>
    </location>
</feature>
<keyword evidence="5" id="KW-0812">Transmembrane</keyword>
<dbReference type="SMART" id="SM00369">
    <property type="entry name" value="LRR_TYP"/>
    <property type="match status" value="7"/>
</dbReference>
<feature type="chain" id="PRO_5008585044" description="LRRNT domain-containing protein" evidence="6">
    <location>
        <begin position="35"/>
        <end position="681"/>
    </location>
</feature>
<organism evidence="8">
    <name type="scientific">Homalodisca liturata</name>
    <dbReference type="NCBI Taxonomy" id="320908"/>
    <lineage>
        <taxon>Eukaryota</taxon>
        <taxon>Metazoa</taxon>
        <taxon>Ecdysozoa</taxon>
        <taxon>Arthropoda</taxon>
        <taxon>Hexapoda</taxon>
        <taxon>Insecta</taxon>
        <taxon>Pterygota</taxon>
        <taxon>Neoptera</taxon>
        <taxon>Paraneoptera</taxon>
        <taxon>Hemiptera</taxon>
        <taxon>Auchenorrhyncha</taxon>
        <taxon>Membracoidea</taxon>
        <taxon>Cicadellidae</taxon>
        <taxon>Cicadellinae</taxon>
        <taxon>Proconiini</taxon>
        <taxon>Homalodisca</taxon>
    </lineage>
</organism>
<dbReference type="PROSITE" id="PS51450">
    <property type="entry name" value="LRR"/>
    <property type="match status" value="3"/>
</dbReference>
<gene>
    <name evidence="8" type="ORF">g.11652</name>
</gene>
<proteinExistence type="predicted"/>
<dbReference type="InterPro" id="IPR000372">
    <property type="entry name" value="LRRNT"/>
</dbReference>
<dbReference type="InterPro" id="IPR001611">
    <property type="entry name" value="Leu-rich_rpt"/>
</dbReference>
<evidence type="ECO:0000256" key="6">
    <source>
        <dbReference type="SAM" id="SignalP"/>
    </source>
</evidence>
<reference evidence="8" key="1">
    <citation type="submission" date="2015-11" db="EMBL/GenBank/DDBJ databases">
        <title>De novo transcriptome assembly of four potential Pierce s Disease insect vectors from Arizona vineyards.</title>
        <authorList>
            <person name="Tassone E.E."/>
        </authorList>
    </citation>
    <scope>NUCLEOTIDE SEQUENCE</scope>
</reference>
<evidence type="ECO:0000256" key="1">
    <source>
        <dbReference type="ARBA" id="ARBA00022614"/>
    </source>
</evidence>
<dbReference type="GO" id="GO:0005615">
    <property type="term" value="C:extracellular space"/>
    <property type="evidence" value="ECO:0007669"/>
    <property type="project" value="TreeGrafter"/>
</dbReference>
<dbReference type="PANTHER" id="PTHR24373:SF275">
    <property type="entry name" value="TIR DOMAIN-CONTAINING PROTEIN"/>
    <property type="match status" value="1"/>
</dbReference>
<dbReference type="SUPFAM" id="SSF52058">
    <property type="entry name" value="L domain-like"/>
    <property type="match status" value="2"/>
</dbReference>
<evidence type="ECO:0000256" key="4">
    <source>
        <dbReference type="SAM" id="MobiDB-lite"/>
    </source>
</evidence>
<dbReference type="Pfam" id="PF00560">
    <property type="entry name" value="LRR_1"/>
    <property type="match status" value="1"/>
</dbReference>
<keyword evidence="2 6" id="KW-0732">Signal</keyword>
<evidence type="ECO:0000259" key="7">
    <source>
        <dbReference type="SMART" id="SM00013"/>
    </source>
</evidence>
<feature type="compositionally biased region" description="Polar residues" evidence="4">
    <location>
        <begin position="665"/>
        <end position="681"/>
    </location>
</feature>
<dbReference type="GO" id="GO:0031012">
    <property type="term" value="C:extracellular matrix"/>
    <property type="evidence" value="ECO:0007669"/>
    <property type="project" value="TreeGrafter"/>
</dbReference>
<feature type="signal peptide" evidence="6">
    <location>
        <begin position="1"/>
        <end position="34"/>
    </location>
</feature>
<dbReference type="InterPro" id="IPR003591">
    <property type="entry name" value="Leu-rich_rpt_typical-subtyp"/>
</dbReference>
<keyword evidence="3" id="KW-0677">Repeat</keyword>
<dbReference type="Pfam" id="PF12799">
    <property type="entry name" value="LRR_4"/>
    <property type="match status" value="1"/>
</dbReference>
<dbReference type="InterPro" id="IPR032675">
    <property type="entry name" value="LRR_dom_sf"/>
</dbReference>